<comment type="caution">
    <text evidence="1">The sequence shown here is derived from an EMBL/GenBank/DDBJ whole genome shotgun (WGS) entry which is preliminary data.</text>
</comment>
<gene>
    <name evidence="1" type="ORF">S01H4_25998</name>
</gene>
<organism evidence="1">
    <name type="scientific">marine sediment metagenome</name>
    <dbReference type="NCBI Taxonomy" id="412755"/>
    <lineage>
        <taxon>unclassified sequences</taxon>
        <taxon>metagenomes</taxon>
        <taxon>ecological metagenomes</taxon>
    </lineage>
</organism>
<dbReference type="EMBL" id="BART01012459">
    <property type="protein sequence ID" value="GAG81256.1"/>
    <property type="molecule type" value="Genomic_DNA"/>
</dbReference>
<accession>X1CA72</accession>
<protein>
    <submittedName>
        <fullName evidence="1">Uncharacterized protein</fullName>
    </submittedName>
</protein>
<sequence length="44" mass="4662">AAGVVAKYHERANITPAGMDCLEVAIAAGRVNYSTSPNRSQSRE</sequence>
<proteinExistence type="predicted"/>
<evidence type="ECO:0000313" key="1">
    <source>
        <dbReference type="EMBL" id="GAG81256.1"/>
    </source>
</evidence>
<feature type="non-terminal residue" evidence="1">
    <location>
        <position position="1"/>
    </location>
</feature>
<reference evidence="1" key="1">
    <citation type="journal article" date="2014" name="Front. Microbiol.">
        <title>High frequency of phylogenetically diverse reductive dehalogenase-homologous genes in deep subseafloor sedimentary metagenomes.</title>
        <authorList>
            <person name="Kawai M."/>
            <person name="Futagami T."/>
            <person name="Toyoda A."/>
            <person name="Takaki Y."/>
            <person name="Nishi S."/>
            <person name="Hori S."/>
            <person name="Arai W."/>
            <person name="Tsubouchi T."/>
            <person name="Morono Y."/>
            <person name="Uchiyama I."/>
            <person name="Ito T."/>
            <person name="Fujiyama A."/>
            <person name="Inagaki F."/>
            <person name="Takami H."/>
        </authorList>
    </citation>
    <scope>NUCLEOTIDE SEQUENCE</scope>
    <source>
        <strain evidence="1">Expedition CK06-06</strain>
    </source>
</reference>
<dbReference type="AlphaFoldDB" id="X1CA72"/>
<name>X1CA72_9ZZZZ</name>